<evidence type="ECO:0000313" key="1">
    <source>
        <dbReference type="EMBL" id="KAF5205043.1"/>
    </source>
</evidence>
<dbReference type="EMBL" id="JABWDY010004613">
    <property type="protein sequence ID" value="KAF5205043.1"/>
    <property type="molecule type" value="Genomic_DNA"/>
</dbReference>
<keyword evidence="2" id="KW-1185">Reference proteome</keyword>
<reference evidence="1 2" key="1">
    <citation type="submission" date="2020-06" db="EMBL/GenBank/DDBJ databases">
        <title>Transcriptomic and genomic resources for Thalictrum thalictroides and T. hernandezii: Facilitating candidate gene discovery in an emerging model plant lineage.</title>
        <authorList>
            <person name="Arias T."/>
            <person name="Riano-Pachon D.M."/>
            <person name="Di Stilio V.S."/>
        </authorList>
    </citation>
    <scope>NUCLEOTIDE SEQUENCE [LARGE SCALE GENOMIC DNA]</scope>
    <source>
        <strain evidence="2">cv. WT478/WT964</strain>
        <tissue evidence="1">Leaves</tissue>
    </source>
</reference>
<comment type="caution">
    <text evidence="1">The sequence shown here is derived from an EMBL/GenBank/DDBJ whole genome shotgun (WGS) entry which is preliminary data.</text>
</comment>
<protein>
    <submittedName>
        <fullName evidence="1">Uncharacterized protein</fullName>
    </submittedName>
</protein>
<proteinExistence type="predicted"/>
<evidence type="ECO:0000313" key="2">
    <source>
        <dbReference type="Proteomes" id="UP000554482"/>
    </source>
</evidence>
<accession>A0A7J6X6L4</accession>
<gene>
    <name evidence="1" type="ORF">FRX31_005368</name>
</gene>
<organism evidence="1 2">
    <name type="scientific">Thalictrum thalictroides</name>
    <name type="common">Rue-anemone</name>
    <name type="synonym">Anemone thalictroides</name>
    <dbReference type="NCBI Taxonomy" id="46969"/>
    <lineage>
        <taxon>Eukaryota</taxon>
        <taxon>Viridiplantae</taxon>
        <taxon>Streptophyta</taxon>
        <taxon>Embryophyta</taxon>
        <taxon>Tracheophyta</taxon>
        <taxon>Spermatophyta</taxon>
        <taxon>Magnoliopsida</taxon>
        <taxon>Ranunculales</taxon>
        <taxon>Ranunculaceae</taxon>
        <taxon>Thalictroideae</taxon>
        <taxon>Thalictrum</taxon>
    </lineage>
</organism>
<name>A0A7J6X6L4_THATH</name>
<sequence length="383" mass="44221">MENDERQRNAGETSTSKHSKAISNFDLVTEPQNYYHKPVLPVFFTVYRIPAKVHICYYMRAVKDCEFQIAPKEICVTLGHIKTGLRLPLTQLDPKILNFYGLAPGQVVGNFWKFMYCFNKMKEDKYDITLDEIHRFVRLNSTVVEKDTHYKGKASKVHPTMPLLETDKIEILLSEDEVDMEEMLGRDGGDDGADEFDGIEDLSGKATFFMIPKSNRSHRSERVDHPGNERTVPKEHQNLAYVAAQFLPRVFSVFLTIRVYCKVSLVGNYMARQIDYYAEKFAKHQAKKVDVEQKLEKATYDHKLVVNDLEGRIASMKEDFIKEKAQSLVDQDVDYTQKYEKLKVGLTNDVNTALATHKDKYLKRIRNLENQLAKKVPSTSRNC</sequence>
<dbReference type="AlphaFoldDB" id="A0A7J6X6L4"/>
<dbReference type="Proteomes" id="UP000554482">
    <property type="component" value="Unassembled WGS sequence"/>
</dbReference>